<keyword evidence="5 16" id="KW-0812">Transmembrane</keyword>
<feature type="transmembrane region" description="Helical" evidence="16">
    <location>
        <begin position="143"/>
        <end position="160"/>
    </location>
</feature>
<evidence type="ECO:0000256" key="4">
    <source>
        <dbReference type="ARBA" id="ARBA00022670"/>
    </source>
</evidence>
<dbReference type="CDD" id="cd07326">
    <property type="entry name" value="M56_BlaR1_MecR1_like"/>
    <property type="match status" value="1"/>
</dbReference>
<proteinExistence type="inferred from homology"/>
<name>A0A7J4JKP0_9ARCH</name>
<keyword evidence="12" id="KW-0238">DNA-binding</keyword>
<comment type="similarity">
    <text evidence="15">Belongs to the peptidase M48 family.</text>
</comment>
<comment type="similarity">
    <text evidence="2">Belongs to the BlaI transcriptional regulatory family.</text>
</comment>
<evidence type="ECO:0000256" key="9">
    <source>
        <dbReference type="ARBA" id="ARBA00022989"/>
    </source>
</evidence>
<feature type="transmembrane region" description="Helical" evidence="16">
    <location>
        <begin position="205"/>
        <end position="228"/>
    </location>
</feature>
<keyword evidence="9 16" id="KW-1133">Transmembrane helix</keyword>
<evidence type="ECO:0000256" key="15">
    <source>
        <dbReference type="RuleBase" id="RU003983"/>
    </source>
</evidence>
<evidence type="ECO:0000256" key="7">
    <source>
        <dbReference type="ARBA" id="ARBA00022801"/>
    </source>
</evidence>
<evidence type="ECO:0000256" key="1">
    <source>
        <dbReference type="ARBA" id="ARBA00004651"/>
    </source>
</evidence>
<keyword evidence="6" id="KW-0479">Metal-binding</keyword>
<dbReference type="GO" id="GO:0006508">
    <property type="term" value="P:proteolysis"/>
    <property type="evidence" value="ECO:0007669"/>
    <property type="project" value="UniProtKB-KW"/>
</dbReference>
<dbReference type="Pfam" id="PF01435">
    <property type="entry name" value="Peptidase_M48"/>
    <property type="match status" value="1"/>
</dbReference>
<evidence type="ECO:0000259" key="17">
    <source>
        <dbReference type="Pfam" id="PF01435"/>
    </source>
</evidence>
<keyword evidence="3" id="KW-1003">Cell membrane</keyword>
<dbReference type="GO" id="GO:0045892">
    <property type="term" value="P:negative regulation of DNA-templated transcription"/>
    <property type="evidence" value="ECO:0007669"/>
    <property type="project" value="InterPro"/>
</dbReference>
<dbReference type="InterPro" id="IPR036390">
    <property type="entry name" value="WH_DNA-bd_sf"/>
</dbReference>
<dbReference type="PANTHER" id="PTHR43221">
    <property type="entry name" value="PROTEASE HTPX"/>
    <property type="match status" value="1"/>
</dbReference>
<keyword evidence="10" id="KW-0805">Transcription regulation</keyword>
<feature type="domain" description="Peptidase M48" evidence="17">
    <location>
        <begin position="250"/>
        <end position="325"/>
    </location>
</feature>
<feature type="transmembrane region" description="Helical" evidence="16">
    <location>
        <begin position="172"/>
        <end position="199"/>
    </location>
</feature>
<evidence type="ECO:0000256" key="10">
    <source>
        <dbReference type="ARBA" id="ARBA00023015"/>
    </source>
</evidence>
<dbReference type="InterPro" id="IPR050083">
    <property type="entry name" value="HtpX_protease"/>
</dbReference>
<sequence>MKVIEIRQELKAALSPLEAVVLDVLVRGNGMRTKEAHKLVKRKRKVALTSVAVILDRLYSKGLVERKVESCRGGYRYIYFASGSPSKFKEHMLESAVNKLIQRFGSTATTYFNERFGRHARMFDMGCMVGTCLLGFLQSRDGLMVTLGALFLAVVALLQLKRSDLSVRKKTAWIYTTFFSVLFPLVYFTLSVPCAGMLACQAKTVFKALPIALLGSIVLGYLVSPLLYRRMLKARELGDGEIAGMVSLYSSRLGMRQPKVLLVDDQKPVAFSTAGLQPTIFVSVGLLELLTKKEAEAVLLHELSHLKNSNQLFKFSSLLVKRLVPVFSINEIRADLENEELKADRFAVQVQGTGRHLASAKKKFDAFHSFDRETRCGFS</sequence>
<dbReference type="Proteomes" id="UP000564964">
    <property type="component" value="Unassembled WGS sequence"/>
</dbReference>
<evidence type="ECO:0000313" key="18">
    <source>
        <dbReference type="EMBL" id="HIH17179.1"/>
    </source>
</evidence>
<keyword evidence="14" id="KW-0804">Transcription</keyword>
<keyword evidence="7 15" id="KW-0378">Hydrolase</keyword>
<dbReference type="GO" id="GO:0046872">
    <property type="term" value="F:metal ion binding"/>
    <property type="evidence" value="ECO:0007669"/>
    <property type="project" value="UniProtKB-KW"/>
</dbReference>
<organism evidence="18 19">
    <name type="scientific">Candidatus Iainarchaeum sp</name>
    <dbReference type="NCBI Taxonomy" id="3101447"/>
    <lineage>
        <taxon>Archaea</taxon>
        <taxon>Candidatus Iainarchaeota</taxon>
        <taxon>Candidatus Iainarchaeia</taxon>
        <taxon>Candidatus Iainarchaeales</taxon>
        <taxon>Candidatus Iainarchaeaceae</taxon>
        <taxon>Candidatus Iainarchaeum</taxon>
    </lineage>
</organism>
<dbReference type="InterPro" id="IPR036388">
    <property type="entry name" value="WH-like_DNA-bd_sf"/>
</dbReference>
<dbReference type="InterPro" id="IPR001915">
    <property type="entry name" value="Peptidase_M48"/>
</dbReference>
<dbReference type="AlphaFoldDB" id="A0A7J4JKP0"/>
<evidence type="ECO:0000256" key="16">
    <source>
        <dbReference type="SAM" id="Phobius"/>
    </source>
</evidence>
<evidence type="ECO:0000256" key="14">
    <source>
        <dbReference type="ARBA" id="ARBA00023163"/>
    </source>
</evidence>
<keyword evidence="13 16" id="KW-0472">Membrane</keyword>
<evidence type="ECO:0000256" key="2">
    <source>
        <dbReference type="ARBA" id="ARBA00011046"/>
    </source>
</evidence>
<keyword evidence="4 15" id="KW-0645">Protease</keyword>
<dbReference type="Pfam" id="PF03965">
    <property type="entry name" value="Penicillinase_R"/>
    <property type="match status" value="1"/>
</dbReference>
<evidence type="ECO:0000256" key="6">
    <source>
        <dbReference type="ARBA" id="ARBA00022723"/>
    </source>
</evidence>
<reference evidence="19" key="1">
    <citation type="journal article" date="2020" name="bioRxiv">
        <title>A rank-normalized archaeal taxonomy based on genome phylogeny resolves widespread incomplete and uneven classifications.</title>
        <authorList>
            <person name="Rinke C."/>
            <person name="Chuvochina M."/>
            <person name="Mussig A.J."/>
            <person name="Chaumeil P.-A."/>
            <person name="Waite D.W."/>
            <person name="Whitman W.B."/>
            <person name="Parks D.H."/>
            <person name="Hugenholtz P."/>
        </authorList>
    </citation>
    <scope>NUCLEOTIDE SEQUENCE [LARGE SCALE GENOMIC DNA]</scope>
</reference>
<dbReference type="GO" id="GO:0004222">
    <property type="term" value="F:metalloendopeptidase activity"/>
    <property type="evidence" value="ECO:0007669"/>
    <property type="project" value="InterPro"/>
</dbReference>
<evidence type="ECO:0000256" key="12">
    <source>
        <dbReference type="ARBA" id="ARBA00023125"/>
    </source>
</evidence>
<keyword evidence="8 15" id="KW-0862">Zinc</keyword>
<evidence type="ECO:0000256" key="13">
    <source>
        <dbReference type="ARBA" id="ARBA00023136"/>
    </source>
</evidence>
<evidence type="ECO:0000313" key="19">
    <source>
        <dbReference type="Proteomes" id="UP000564964"/>
    </source>
</evidence>
<evidence type="ECO:0000256" key="11">
    <source>
        <dbReference type="ARBA" id="ARBA00023049"/>
    </source>
</evidence>
<dbReference type="PANTHER" id="PTHR43221:SF1">
    <property type="entry name" value="PROTEASE HTPX"/>
    <property type="match status" value="1"/>
</dbReference>
<dbReference type="GO" id="GO:0005886">
    <property type="term" value="C:plasma membrane"/>
    <property type="evidence" value="ECO:0007669"/>
    <property type="project" value="UniProtKB-SubCell"/>
</dbReference>
<dbReference type="InterPro" id="IPR005650">
    <property type="entry name" value="BlaI_family"/>
</dbReference>
<accession>A0A7J4JKP0</accession>
<protein>
    <submittedName>
        <fullName evidence="18">M48 family metalloprotease</fullName>
    </submittedName>
</protein>
<evidence type="ECO:0000256" key="3">
    <source>
        <dbReference type="ARBA" id="ARBA00022475"/>
    </source>
</evidence>
<comment type="caution">
    <text evidence="18">The sequence shown here is derived from an EMBL/GenBank/DDBJ whole genome shotgun (WGS) entry which is preliminary data.</text>
</comment>
<keyword evidence="11 15" id="KW-0482">Metalloprotease</keyword>
<dbReference type="Gene3D" id="3.30.2010.10">
    <property type="entry name" value="Metalloproteases ('zincins'), catalytic domain"/>
    <property type="match status" value="1"/>
</dbReference>
<evidence type="ECO:0000256" key="8">
    <source>
        <dbReference type="ARBA" id="ARBA00022833"/>
    </source>
</evidence>
<dbReference type="EMBL" id="DUGH01000175">
    <property type="protein sequence ID" value="HIH17179.1"/>
    <property type="molecule type" value="Genomic_DNA"/>
</dbReference>
<evidence type="ECO:0000256" key="5">
    <source>
        <dbReference type="ARBA" id="ARBA00022692"/>
    </source>
</evidence>
<dbReference type="SUPFAM" id="SSF46785">
    <property type="entry name" value="Winged helix' DNA-binding domain"/>
    <property type="match status" value="1"/>
</dbReference>
<dbReference type="GO" id="GO:0003677">
    <property type="term" value="F:DNA binding"/>
    <property type="evidence" value="ECO:0007669"/>
    <property type="project" value="UniProtKB-KW"/>
</dbReference>
<dbReference type="Gene3D" id="1.10.10.10">
    <property type="entry name" value="Winged helix-like DNA-binding domain superfamily/Winged helix DNA-binding domain"/>
    <property type="match status" value="1"/>
</dbReference>
<gene>
    <name evidence="18" type="ORF">HA252_07295</name>
</gene>
<comment type="cofactor">
    <cofactor evidence="15">
        <name>Zn(2+)</name>
        <dbReference type="ChEBI" id="CHEBI:29105"/>
    </cofactor>
    <text evidence="15">Binds 1 zinc ion per subunit.</text>
</comment>
<comment type="subcellular location">
    <subcellularLocation>
        <location evidence="1">Cell membrane</location>
        <topology evidence="1">Multi-pass membrane protein</topology>
    </subcellularLocation>
</comment>